<dbReference type="Pfam" id="PF03734">
    <property type="entry name" value="YkuD"/>
    <property type="match status" value="1"/>
</dbReference>
<evidence type="ECO:0000256" key="1">
    <source>
        <dbReference type="ARBA" id="ARBA00004752"/>
    </source>
</evidence>
<dbReference type="CDD" id="cd16913">
    <property type="entry name" value="YkuD_like"/>
    <property type="match status" value="1"/>
</dbReference>
<dbReference type="SUPFAM" id="SSF47090">
    <property type="entry name" value="PGBD-like"/>
    <property type="match status" value="1"/>
</dbReference>
<evidence type="ECO:0000256" key="3">
    <source>
        <dbReference type="ARBA" id="ARBA00022960"/>
    </source>
</evidence>
<dbReference type="GO" id="GO:0016740">
    <property type="term" value="F:transferase activity"/>
    <property type="evidence" value="ECO:0007669"/>
    <property type="project" value="UniProtKB-KW"/>
</dbReference>
<dbReference type="STRING" id="35752.SAMN05421541_103290"/>
<protein>
    <submittedName>
        <fullName evidence="8">Lipoprotein-anchoring transpeptidase ErfK/SrfK</fullName>
    </submittedName>
</protein>
<feature type="active site" description="Proton donor/acceptor" evidence="6">
    <location>
        <position position="237"/>
    </location>
</feature>
<dbReference type="Gene3D" id="1.10.101.10">
    <property type="entry name" value="PGBD-like superfamily/PGBD"/>
    <property type="match status" value="1"/>
</dbReference>
<dbReference type="GO" id="GO:0008360">
    <property type="term" value="P:regulation of cell shape"/>
    <property type="evidence" value="ECO:0007669"/>
    <property type="project" value="UniProtKB-UniRule"/>
</dbReference>
<dbReference type="InterPro" id="IPR038063">
    <property type="entry name" value="Transpep_catalytic_dom"/>
</dbReference>
<dbReference type="GO" id="GO:0018104">
    <property type="term" value="P:peptidoglycan-protein cross-linking"/>
    <property type="evidence" value="ECO:0007669"/>
    <property type="project" value="TreeGrafter"/>
</dbReference>
<dbReference type="PANTHER" id="PTHR30582:SF33">
    <property type="entry name" value="EXPORTED PROTEIN"/>
    <property type="match status" value="1"/>
</dbReference>
<dbReference type="AlphaFoldDB" id="A0A1I2CYS7"/>
<dbReference type="EMBL" id="FONV01000003">
    <property type="protein sequence ID" value="SFE73426.1"/>
    <property type="molecule type" value="Genomic_DNA"/>
</dbReference>
<comment type="pathway">
    <text evidence="1 6">Cell wall biogenesis; peptidoglycan biosynthesis.</text>
</comment>
<dbReference type="InterPro" id="IPR005490">
    <property type="entry name" value="LD_TPept_cat_dom"/>
</dbReference>
<dbReference type="PANTHER" id="PTHR30582">
    <property type="entry name" value="L,D-TRANSPEPTIDASE"/>
    <property type="match status" value="1"/>
</dbReference>
<dbReference type="InterPro" id="IPR036365">
    <property type="entry name" value="PGBD-like_sf"/>
</dbReference>
<evidence type="ECO:0000256" key="4">
    <source>
        <dbReference type="ARBA" id="ARBA00022984"/>
    </source>
</evidence>
<sequence>MAYRFRVTGLPVLHTLGRLCFYVRTTVLGRNVLARGRVSARLAGAAMAALVGSGLGAFALTPASAGASAPVTAAVTTTVVTKAAAASCATGKYQKQVEGYLKQLGGYGTVTVDGKQSPADCAAITKFQKRFGIQPAQGLAGPTTFDVAKRLAATKTSACKAKKKGITFCVDLTNQTTWVMKNGAVYVKPTITRTGYKGYRTPAGTFTINKRTKKEWSDPYEVWLPYWQRFIGGRGFHQTTTYIHDKWRGSHGCVNLLQQDAQKYWSIGKIGMTVKVFGRRPGT</sequence>
<evidence type="ECO:0000259" key="7">
    <source>
        <dbReference type="PROSITE" id="PS52029"/>
    </source>
</evidence>
<dbReference type="SUPFAM" id="SSF141523">
    <property type="entry name" value="L,D-transpeptidase catalytic domain-like"/>
    <property type="match status" value="1"/>
</dbReference>
<dbReference type="PROSITE" id="PS52029">
    <property type="entry name" value="LD_TPASE"/>
    <property type="match status" value="1"/>
</dbReference>
<keyword evidence="4 6" id="KW-0573">Peptidoglycan synthesis</keyword>
<keyword evidence="8" id="KW-0449">Lipoprotein</keyword>
<reference evidence="8 9" key="1">
    <citation type="submission" date="2016-10" db="EMBL/GenBank/DDBJ databases">
        <authorList>
            <person name="de Groot N.N."/>
        </authorList>
    </citation>
    <scope>NUCLEOTIDE SEQUENCE [LARGE SCALE GENOMIC DNA]</scope>
    <source>
        <strain evidence="8 9">DSM 43019</strain>
    </source>
</reference>
<keyword evidence="5 6" id="KW-0961">Cell wall biogenesis/degradation</keyword>
<feature type="domain" description="L,D-TPase catalytic" evidence="7">
    <location>
        <begin position="166"/>
        <end position="277"/>
    </location>
</feature>
<keyword evidence="9" id="KW-1185">Reference proteome</keyword>
<feature type="active site" description="Nucleophile" evidence="6">
    <location>
        <position position="253"/>
    </location>
</feature>
<name>A0A1I2CYS7_9ACTN</name>
<dbReference type="InterPro" id="IPR002477">
    <property type="entry name" value="Peptidoglycan-bd-like"/>
</dbReference>
<organism evidence="8 9">
    <name type="scientific">Actinoplanes philippinensis</name>
    <dbReference type="NCBI Taxonomy" id="35752"/>
    <lineage>
        <taxon>Bacteria</taxon>
        <taxon>Bacillati</taxon>
        <taxon>Actinomycetota</taxon>
        <taxon>Actinomycetes</taxon>
        <taxon>Micromonosporales</taxon>
        <taxon>Micromonosporaceae</taxon>
        <taxon>Actinoplanes</taxon>
    </lineage>
</organism>
<evidence type="ECO:0000313" key="9">
    <source>
        <dbReference type="Proteomes" id="UP000199645"/>
    </source>
</evidence>
<dbReference type="Proteomes" id="UP000199645">
    <property type="component" value="Unassembled WGS sequence"/>
</dbReference>
<dbReference type="InterPro" id="IPR036366">
    <property type="entry name" value="PGBDSf"/>
</dbReference>
<dbReference type="GO" id="GO:0071555">
    <property type="term" value="P:cell wall organization"/>
    <property type="evidence" value="ECO:0007669"/>
    <property type="project" value="UniProtKB-UniRule"/>
</dbReference>
<accession>A0A1I2CYS7</accession>
<keyword evidence="3 6" id="KW-0133">Cell shape</keyword>
<evidence type="ECO:0000256" key="2">
    <source>
        <dbReference type="ARBA" id="ARBA00022679"/>
    </source>
</evidence>
<dbReference type="GO" id="GO:0071972">
    <property type="term" value="F:peptidoglycan L,D-transpeptidase activity"/>
    <property type="evidence" value="ECO:0007669"/>
    <property type="project" value="TreeGrafter"/>
</dbReference>
<dbReference type="UniPathway" id="UPA00219"/>
<evidence type="ECO:0000256" key="6">
    <source>
        <dbReference type="PROSITE-ProRule" id="PRU01373"/>
    </source>
</evidence>
<dbReference type="InterPro" id="IPR050979">
    <property type="entry name" value="LD-transpeptidase"/>
</dbReference>
<keyword evidence="2" id="KW-0808">Transferase</keyword>
<evidence type="ECO:0000313" key="8">
    <source>
        <dbReference type="EMBL" id="SFE73426.1"/>
    </source>
</evidence>
<dbReference type="Gene3D" id="2.40.440.10">
    <property type="entry name" value="L,D-transpeptidase catalytic domain-like"/>
    <property type="match status" value="1"/>
</dbReference>
<evidence type="ECO:0000256" key="5">
    <source>
        <dbReference type="ARBA" id="ARBA00023316"/>
    </source>
</evidence>
<gene>
    <name evidence="8" type="ORF">SAMN05421541_103290</name>
</gene>
<dbReference type="Pfam" id="PF01471">
    <property type="entry name" value="PG_binding_1"/>
    <property type="match status" value="1"/>
</dbReference>
<dbReference type="GO" id="GO:0005576">
    <property type="term" value="C:extracellular region"/>
    <property type="evidence" value="ECO:0007669"/>
    <property type="project" value="TreeGrafter"/>
</dbReference>
<proteinExistence type="predicted"/>